<dbReference type="Proteomes" id="UP000535078">
    <property type="component" value="Unassembled WGS sequence"/>
</dbReference>
<proteinExistence type="predicted"/>
<evidence type="ECO:0000256" key="1">
    <source>
        <dbReference type="SAM" id="SignalP"/>
    </source>
</evidence>
<accession>A0A7X6B909</accession>
<name>A0A7X6B909_9SPHN</name>
<protein>
    <submittedName>
        <fullName evidence="2">Uncharacterized protein</fullName>
    </submittedName>
</protein>
<gene>
    <name evidence="2" type="ORF">GGR90_002014</name>
</gene>
<keyword evidence="1" id="KW-0732">Signal</keyword>
<dbReference type="RefSeq" id="WP_167921294.1">
    <property type="nucleotide sequence ID" value="NZ_JAATIT010000002.1"/>
</dbReference>
<keyword evidence="3" id="KW-1185">Reference proteome</keyword>
<sequence length="247" mass="26298">MKRFILLVSVAMLVPVAANAKVLLDVRADETQSSRMFSGTEAVTSVMERSVVGVMEDREPTKKRASLVVLTRNVGEVPYNFGPENISVSAQGETFVVLTYDQLLRETRNKAKWRRLAGALAAGSNSAAASNAGSSNGTFSAYGNDGSYAHGNYSSYDAGAAQAAQAQANRDNQQMMQTIQRNEQAAVAALDANMQTSTVDPGGSFGGRVAIEIPKALRKVKQPTPAVITIAIGSDVHRFQTMIVPAQ</sequence>
<reference evidence="2 3" key="1">
    <citation type="submission" date="2020-03" db="EMBL/GenBank/DDBJ databases">
        <title>Genomic Encyclopedia of Type Strains, Phase IV (KMG-IV): sequencing the most valuable type-strain genomes for metagenomic binning, comparative biology and taxonomic classification.</title>
        <authorList>
            <person name="Goeker M."/>
        </authorList>
    </citation>
    <scope>NUCLEOTIDE SEQUENCE [LARGE SCALE GENOMIC DNA]</scope>
    <source>
        <strain evidence="2 3">DSM 25229</strain>
    </source>
</reference>
<dbReference type="EMBL" id="JAATIT010000002">
    <property type="protein sequence ID" value="NJB89839.1"/>
    <property type="molecule type" value="Genomic_DNA"/>
</dbReference>
<feature type="chain" id="PRO_5030844519" evidence="1">
    <location>
        <begin position="21"/>
        <end position="247"/>
    </location>
</feature>
<organism evidence="2 3">
    <name type="scientific">Sphingopyxis italica</name>
    <dbReference type="NCBI Taxonomy" id="1129133"/>
    <lineage>
        <taxon>Bacteria</taxon>
        <taxon>Pseudomonadati</taxon>
        <taxon>Pseudomonadota</taxon>
        <taxon>Alphaproteobacteria</taxon>
        <taxon>Sphingomonadales</taxon>
        <taxon>Sphingomonadaceae</taxon>
        <taxon>Sphingopyxis</taxon>
    </lineage>
</organism>
<dbReference type="AlphaFoldDB" id="A0A7X6B909"/>
<evidence type="ECO:0000313" key="3">
    <source>
        <dbReference type="Proteomes" id="UP000535078"/>
    </source>
</evidence>
<comment type="caution">
    <text evidence="2">The sequence shown here is derived from an EMBL/GenBank/DDBJ whole genome shotgun (WGS) entry which is preliminary data.</text>
</comment>
<evidence type="ECO:0000313" key="2">
    <source>
        <dbReference type="EMBL" id="NJB89839.1"/>
    </source>
</evidence>
<feature type="signal peptide" evidence="1">
    <location>
        <begin position="1"/>
        <end position="20"/>
    </location>
</feature>